<evidence type="ECO:0000256" key="6">
    <source>
        <dbReference type="ARBA" id="ARBA00023163"/>
    </source>
</evidence>
<keyword evidence="9" id="KW-0479">Metal-binding</keyword>
<dbReference type="InterPro" id="IPR036236">
    <property type="entry name" value="Znf_C2H2_sf"/>
</dbReference>
<dbReference type="Gene3D" id="3.30.160.60">
    <property type="entry name" value="Classic Zinc Finger"/>
    <property type="match status" value="1"/>
</dbReference>
<dbReference type="PANTHER" id="PTHR23110:SF111">
    <property type="entry name" value="LONGITUDINALS LACKING PROTEIN, ISOFORMS F_I_K_T"/>
    <property type="match status" value="1"/>
</dbReference>
<name>A0A1S3CTN4_DIACI</name>
<comment type="subcellular location">
    <subcellularLocation>
        <location evidence="1">Nucleus</location>
    </subcellularLocation>
</comment>
<dbReference type="InterPro" id="IPR011333">
    <property type="entry name" value="SKP1/BTB/POZ_sf"/>
</dbReference>
<feature type="domain" description="BTB" evidence="11">
    <location>
        <begin position="31"/>
        <end position="96"/>
    </location>
</feature>
<comment type="function">
    <text evidence="8">Putative transcription factor required for axon growth and guidance in the central and peripheral nervous systems. Repels CNS axons away from the midline by promoting the expression of the midline repellent sli and its receptor robo.</text>
</comment>
<keyword evidence="9" id="KW-0862">Zinc</keyword>
<dbReference type="GO" id="GO:0005634">
    <property type="term" value="C:nucleus"/>
    <property type="evidence" value="ECO:0007669"/>
    <property type="project" value="UniProtKB-SubCell"/>
</dbReference>
<dbReference type="GeneID" id="103505040"/>
<evidence type="ECO:0000256" key="9">
    <source>
        <dbReference type="PROSITE-ProRule" id="PRU00042"/>
    </source>
</evidence>
<feature type="compositionally biased region" description="Polar residues" evidence="10">
    <location>
        <begin position="190"/>
        <end position="213"/>
    </location>
</feature>
<dbReference type="InterPro" id="IPR000210">
    <property type="entry name" value="BTB/POZ_dom"/>
</dbReference>
<evidence type="ECO:0000313" key="14">
    <source>
        <dbReference type="RefSeq" id="XP_008467570.1"/>
    </source>
</evidence>
<sequence length="408" mass="44833">MANELFCLKWNNYTSNIITELDSLRTDGDLVDVTILCDGRKITAHKVILSACSSYFRTIFRENPCQHPVVILKDINYEDIEAVLCFVYQGTVYISKSRMDSFLKTAESLQIKGLAGASNMMGDNEENRNISSDETSKIVKRSKPVPPLASVSTNVPAPAPTVPVTTPTSKRRKLFPNSNRPEDGLEEDSNLMSNSKSQIQNEDSRSMDSSLVNQHDRHSLSGVGMDKDSIDPDEESNTYNNTTTYSSTGEVEDDNQMQYTDDNEEEDDDGDASGSISPVNSISTQSSGQVPKVGRASSRERLLSQGGGGGGGARVPPVGEWRCMQPQICHMCSRKFSNAGNLRQHITNVHSPAQHVPCSICARVFKNKEYLRKHYVQIHGAPLRKKHGKGSGTSPGPTDRASLFQAIL</sequence>
<reference evidence="14" key="1">
    <citation type="submission" date="2025-08" db="UniProtKB">
        <authorList>
            <consortium name="RefSeq"/>
        </authorList>
    </citation>
    <scope>IDENTIFICATION</scope>
</reference>
<gene>
    <name evidence="14" type="primary">LOC103505040</name>
</gene>
<dbReference type="SMART" id="SM00225">
    <property type="entry name" value="BTB"/>
    <property type="match status" value="1"/>
</dbReference>
<feature type="compositionally biased region" description="Acidic residues" evidence="10">
    <location>
        <begin position="250"/>
        <end position="271"/>
    </location>
</feature>
<protein>
    <submittedName>
        <fullName evidence="14">Protein tramtrack, beta isoform-like isoform X3</fullName>
    </submittedName>
</protein>
<feature type="compositionally biased region" description="Basic and acidic residues" evidence="10">
    <location>
        <begin position="214"/>
        <end position="230"/>
    </location>
</feature>
<dbReference type="GO" id="GO:0008406">
    <property type="term" value="P:gonad development"/>
    <property type="evidence" value="ECO:0007669"/>
    <property type="project" value="UniProtKB-ARBA"/>
</dbReference>
<dbReference type="SUPFAM" id="SSF54695">
    <property type="entry name" value="POZ domain"/>
    <property type="match status" value="1"/>
</dbReference>
<dbReference type="PANTHER" id="PTHR23110">
    <property type="entry name" value="BTB DOMAIN TRANSCRIPTION FACTOR"/>
    <property type="match status" value="1"/>
</dbReference>
<keyword evidence="5" id="KW-0805">Transcription regulation</keyword>
<keyword evidence="9" id="KW-0863">Zinc-finger</keyword>
<feature type="domain" description="C2H2-type" evidence="12">
    <location>
        <begin position="327"/>
        <end position="355"/>
    </location>
</feature>
<dbReference type="Pfam" id="PF00096">
    <property type="entry name" value="zf-C2H2"/>
    <property type="match status" value="2"/>
</dbReference>
<evidence type="ECO:0000256" key="1">
    <source>
        <dbReference type="ARBA" id="ARBA00004123"/>
    </source>
</evidence>
<dbReference type="InterPro" id="IPR051095">
    <property type="entry name" value="Dros_DevTransReg"/>
</dbReference>
<dbReference type="InterPro" id="IPR013087">
    <property type="entry name" value="Znf_C2H2_type"/>
</dbReference>
<evidence type="ECO:0000256" key="8">
    <source>
        <dbReference type="ARBA" id="ARBA00037382"/>
    </source>
</evidence>
<dbReference type="GO" id="GO:0007464">
    <property type="term" value="P:R3/R4 cell fate commitment"/>
    <property type="evidence" value="ECO:0007669"/>
    <property type="project" value="UniProtKB-ARBA"/>
</dbReference>
<proteinExistence type="predicted"/>
<evidence type="ECO:0000256" key="10">
    <source>
        <dbReference type="SAM" id="MobiDB-lite"/>
    </source>
</evidence>
<dbReference type="RefSeq" id="XP_008467570.1">
    <property type="nucleotide sequence ID" value="XM_008469348.3"/>
</dbReference>
<dbReference type="PROSITE" id="PS50157">
    <property type="entry name" value="ZINC_FINGER_C2H2_2"/>
    <property type="match status" value="2"/>
</dbReference>
<dbReference type="GO" id="GO:0006357">
    <property type="term" value="P:regulation of transcription by RNA polymerase II"/>
    <property type="evidence" value="ECO:0007669"/>
    <property type="project" value="TreeGrafter"/>
</dbReference>
<evidence type="ECO:0000256" key="7">
    <source>
        <dbReference type="ARBA" id="ARBA00023242"/>
    </source>
</evidence>
<evidence type="ECO:0000256" key="4">
    <source>
        <dbReference type="ARBA" id="ARBA00022902"/>
    </source>
</evidence>
<dbReference type="GO" id="GO:0035167">
    <property type="term" value="P:larval lymph gland hemopoiesis"/>
    <property type="evidence" value="ECO:0007669"/>
    <property type="project" value="UniProtKB-ARBA"/>
</dbReference>
<keyword evidence="4" id="KW-0524">Neurogenesis</keyword>
<feature type="compositionally biased region" description="Low complexity" evidence="10">
    <location>
        <begin position="151"/>
        <end position="168"/>
    </location>
</feature>
<organism evidence="13 14">
    <name type="scientific">Diaphorina citri</name>
    <name type="common">Asian citrus psyllid</name>
    <dbReference type="NCBI Taxonomy" id="121845"/>
    <lineage>
        <taxon>Eukaryota</taxon>
        <taxon>Metazoa</taxon>
        <taxon>Ecdysozoa</taxon>
        <taxon>Arthropoda</taxon>
        <taxon>Hexapoda</taxon>
        <taxon>Insecta</taxon>
        <taxon>Pterygota</taxon>
        <taxon>Neoptera</taxon>
        <taxon>Paraneoptera</taxon>
        <taxon>Hemiptera</taxon>
        <taxon>Sternorrhyncha</taxon>
        <taxon>Psylloidea</taxon>
        <taxon>Psyllidae</taxon>
        <taxon>Diaphorininae</taxon>
        <taxon>Diaphorina</taxon>
    </lineage>
</organism>
<keyword evidence="7" id="KW-0539">Nucleus</keyword>
<dbReference type="GO" id="GO:0048813">
    <property type="term" value="P:dendrite morphogenesis"/>
    <property type="evidence" value="ECO:0007669"/>
    <property type="project" value="UniProtKB-ARBA"/>
</dbReference>
<evidence type="ECO:0000256" key="5">
    <source>
        <dbReference type="ARBA" id="ARBA00023015"/>
    </source>
</evidence>
<evidence type="ECO:0000313" key="13">
    <source>
        <dbReference type="Proteomes" id="UP000079169"/>
    </source>
</evidence>
<dbReference type="OMA" id="KHFASGM"/>
<dbReference type="Proteomes" id="UP000079169">
    <property type="component" value="Unplaced"/>
</dbReference>
<evidence type="ECO:0000259" key="12">
    <source>
        <dbReference type="PROSITE" id="PS50157"/>
    </source>
</evidence>
<keyword evidence="13" id="KW-1185">Reference proteome</keyword>
<keyword evidence="2" id="KW-0217">Developmental protein</keyword>
<dbReference type="SMART" id="SM00355">
    <property type="entry name" value="ZnF_C2H2"/>
    <property type="match status" value="2"/>
</dbReference>
<dbReference type="CDD" id="cd18315">
    <property type="entry name" value="BTB_POZ_BAB-like"/>
    <property type="match status" value="1"/>
</dbReference>
<dbReference type="AlphaFoldDB" id="A0A1S3CTN4"/>
<dbReference type="GO" id="GO:0008270">
    <property type="term" value="F:zinc ion binding"/>
    <property type="evidence" value="ECO:0007669"/>
    <property type="project" value="UniProtKB-KW"/>
</dbReference>
<dbReference type="SUPFAM" id="SSF57667">
    <property type="entry name" value="beta-beta-alpha zinc fingers"/>
    <property type="match status" value="1"/>
</dbReference>
<accession>A0A1S3CTN4</accession>
<feature type="compositionally biased region" description="Low complexity" evidence="10">
    <location>
        <begin position="237"/>
        <end position="248"/>
    </location>
</feature>
<feature type="region of interest" description="Disordered" evidence="10">
    <location>
        <begin position="118"/>
        <end position="316"/>
    </location>
</feature>
<feature type="compositionally biased region" description="Polar residues" evidence="10">
    <location>
        <begin position="274"/>
        <end position="289"/>
    </location>
</feature>
<evidence type="ECO:0000259" key="11">
    <source>
        <dbReference type="PROSITE" id="PS50097"/>
    </source>
</evidence>
<dbReference type="GO" id="GO:0045467">
    <property type="term" value="P:R7 cell development"/>
    <property type="evidence" value="ECO:0007669"/>
    <property type="project" value="UniProtKB-ARBA"/>
</dbReference>
<dbReference type="PROSITE" id="PS50097">
    <property type="entry name" value="BTB"/>
    <property type="match status" value="1"/>
</dbReference>
<dbReference type="GO" id="GO:0007526">
    <property type="term" value="P:larval somatic muscle development"/>
    <property type="evidence" value="ECO:0007669"/>
    <property type="project" value="UniProtKB-ARBA"/>
</dbReference>
<dbReference type="PROSITE" id="PS00028">
    <property type="entry name" value="ZINC_FINGER_C2H2_1"/>
    <property type="match status" value="2"/>
</dbReference>
<keyword evidence="6" id="KW-0804">Transcription</keyword>
<evidence type="ECO:0000256" key="3">
    <source>
        <dbReference type="ARBA" id="ARBA00022782"/>
    </source>
</evidence>
<dbReference type="GO" id="GO:0045476">
    <property type="term" value="P:nurse cell apoptotic process"/>
    <property type="evidence" value="ECO:0007669"/>
    <property type="project" value="UniProtKB-ARBA"/>
</dbReference>
<dbReference type="Gene3D" id="3.30.710.10">
    <property type="entry name" value="Potassium Channel Kv1.1, Chain A"/>
    <property type="match status" value="1"/>
</dbReference>
<dbReference type="GO" id="GO:0016199">
    <property type="term" value="P:axon midline choice point recognition"/>
    <property type="evidence" value="ECO:0007669"/>
    <property type="project" value="UniProtKB-ARBA"/>
</dbReference>
<feature type="domain" description="C2H2-type" evidence="12">
    <location>
        <begin position="356"/>
        <end position="379"/>
    </location>
</feature>
<evidence type="ECO:0000256" key="2">
    <source>
        <dbReference type="ARBA" id="ARBA00022473"/>
    </source>
</evidence>
<keyword evidence="3" id="KW-0221">Differentiation</keyword>
<dbReference type="Pfam" id="PF00651">
    <property type="entry name" value="BTB"/>
    <property type="match status" value="1"/>
</dbReference>